<accession>A0A9X2WMI8</accession>
<dbReference type="InterPro" id="IPR037522">
    <property type="entry name" value="HD_GYP_dom"/>
</dbReference>
<gene>
    <name evidence="3" type="ORF">NE535_10250</name>
</gene>
<dbReference type="SUPFAM" id="SSF109604">
    <property type="entry name" value="HD-domain/PDEase-like"/>
    <property type="match status" value="1"/>
</dbReference>
<dbReference type="Gene3D" id="1.10.3210.10">
    <property type="entry name" value="Hypothetical protein af1432"/>
    <property type="match status" value="1"/>
</dbReference>
<dbReference type="PROSITE" id="PS51832">
    <property type="entry name" value="HD_GYP"/>
    <property type="match status" value="1"/>
</dbReference>
<protein>
    <submittedName>
        <fullName evidence="3">DUF3391 domain-containing protein</fullName>
    </submittedName>
</protein>
<dbReference type="GO" id="GO:0008081">
    <property type="term" value="F:phosphoric diester hydrolase activity"/>
    <property type="evidence" value="ECO:0007669"/>
    <property type="project" value="UniProtKB-ARBA"/>
</dbReference>
<evidence type="ECO:0000313" key="3">
    <source>
        <dbReference type="EMBL" id="MCT7942171.1"/>
    </source>
</evidence>
<evidence type="ECO:0000256" key="1">
    <source>
        <dbReference type="SAM" id="Coils"/>
    </source>
</evidence>
<keyword evidence="4" id="KW-1185">Reference proteome</keyword>
<dbReference type="PANTHER" id="PTHR43155">
    <property type="entry name" value="CYCLIC DI-GMP PHOSPHODIESTERASE PA4108-RELATED"/>
    <property type="match status" value="1"/>
</dbReference>
<dbReference type="PANTHER" id="PTHR43155:SF2">
    <property type="entry name" value="CYCLIC DI-GMP PHOSPHODIESTERASE PA4108"/>
    <property type="match status" value="1"/>
</dbReference>
<evidence type="ECO:0000259" key="2">
    <source>
        <dbReference type="PROSITE" id="PS51832"/>
    </source>
</evidence>
<dbReference type="CDD" id="cd00077">
    <property type="entry name" value="HDc"/>
    <property type="match status" value="1"/>
</dbReference>
<dbReference type="InterPro" id="IPR006675">
    <property type="entry name" value="HDIG_dom"/>
</dbReference>
<dbReference type="Pfam" id="PF13487">
    <property type="entry name" value="HD_5"/>
    <property type="match status" value="1"/>
</dbReference>
<dbReference type="RefSeq" id="WP_261298548.1">
    <property type="nucleotide sequence ID" value="NZ_JAMTCD010000011.1"/>
</dbReference>
<dbReference type="EMBL" id="JAMTCD010000011">
    <property type="protein sequence ID" value="MCT7942171.1"/>
    <property type="molecule type" value="Genomic_DNA"/>
</dbReference>
<comment type="caution">
    <text evidence="3">The sequence shown here is derived from an EMBL/GenBank/DDBJ whole genome shotgun (WGS) entry which is preliminary data.</text>
</comment>
<dbReference type="SMART" id="SM00471">
    <property type="entry name" value="HDc"/>
    <property type="match status" value="1"/>
</dbReference>
<organism evidence="3 4">
    <name type="scientific">Shewanella holmiensis</name>
    <dbReference type="NCBI Taxonomy" id="2952222"/>
    <lineage>
        <taxon>Bacteria</taxon>
        <taxon>Pseudomonadati</taxon>
        <taxon>Pseudomonadota</taxon>
        <taxon>Gammaproteobacteria</taxon>
        <taxon>Alteromonadales</taxon>
        <taxon>Shewanellaceae</taxon>
        <taxon>Shewanella</taxon>
    </lineage>
</organism>
<feature type="coiled-coil region" evidence="1">
    <location>
        <begin position="81"/>
        <end position="112"/>
    </location>
</feature>
<dbReference type="InterPro" id="IPR003607">
    <property type="entry name" value="HD/PDEase_dom"/>
</dbReference>
<reference evidence="3" key="1">
    <citation type="journal article" date="2023" name="Int. J. Syst. Evol. Microbiol.">
        <title>&lt;i&gt;Shewanella septentrionalis&lt;/i&gt; sp. nov. and &lt;i&gt;Shewanella holmiensis&lt;/i&gt; sp. nov., isolated from Baltic Sea water and sediments.</title>
        <authorList>
            <person name="Martin-Rodriguez A.J."/>
            <person name="Thorell K."/>
            <person name="Joffre E."/>
            <person name="Jensie-Markopoulos S."/>
            <person name="Moore E.R.B."/>
            <person name="Sjoling A."/>
        </authorList>
    </citation>
    <scope>NUCLEOTIDE SEQUENCE</scope>
    <source>
        <strain evidence="3">SP1S2-7</strain>
    </source>
</reference>
<keyword evidence="1" id="KW-0175">Coiled coil</keyword>
<dbReference type="InterPro" id="IPR021812">
    <property type="entry name" value="DUF3391"/>
</dbReference>
<feature type="domain" description="HD-GYP" evidence="2">
    <location>
        <begin position="147"/>
        <end position="343"/>
    </location>
</feature>
<evidence type="ECO:0000313" key="4">
    <source>
        <dbReference type="Proteomes" id="UP001155546"/>
    </source>
</evidence>
<dbReference type="AlphaFoldDB" id="A0A9X2WMI8"/>
<proteinExistence type="predicted"/>
<sequence>MKKNVKIAVSELKVGVYVSLPVSWKDHPFLFSKFKITSQTQIELIKSLGVKEVLYDPQRSDISPTTTENQNASAPVDTTSLEGIRQEMLDYKSERIEKQQQLKRNIKKTEKQFERSISMMRSMVSKVSSRPLNAINDAKDLISSLTNMLLDEDNLALHLMSDANSSDVIHHHSLNVSMMCMLMAKELNWTREEIELIGIGCLFHDIGKLKIPSSILNKVVPLSTPEENLVKQHPLMSLNFLKLADTFPEEAKPMIANHHEFLDGSGTPQGLKAEQLDKFSQLLAVVNEYDNLCNGSLLIKAKTPSVALGLLYKNYQKKLNLEYVQKLIKLLGIYPPGSVVELSNGHFGMVMSVNLKNILYPAIIAYDPIVPVAQAPIVELEKEGMSIVRSLPAAALPEKIHKYLSPRDNISYAFGKG</sequence>
<dbReference type="Pfam" id="PF11871">
    <property type="entry name" value="DUF3391"/>
    <property type="match status" value="1"/>
</dbReference>
<dbReference type="Proteomes" id="UP001155546">
    <property type="component" value="Unassembled WGS sequence"/>
</dbReference>
<dbReference type="NCBIfam" id="TIGR00277">
    <property type="entry name" value="HDIG"/>
    <property type="match status" value="1"/>
</dbReference>
<name>A0A9X2WMI8_9GAMM</name>